<keyword evidence="3" id="KW-1185">Reference proteome</keyword>
<dbReference type="AlphaFoldDB" id="A0A0N4YUT3"/>
<evidence type="ECO:0000313" key="4">
    <source>
        <dbReference type="WBParaSite" id="NBR_0002100501-mRNA-1"/>
    </source>
</evidence>
<name>A0A0N4YUT3_NIPBR</name>
<evidence type="ECO:0000256" key="1">
    <source>
        <dbReference type="SAM" id="Phobius"/>
    </source>
</evidence>
<reference evidence="4" key="1">
    <citation type="submission" date="2017-02" db="UniProtKB">
        <authorList>
            <consortium name="WormBaseParasite"/>
        </authorList>
    </citation>
    <scope>IDENTIFICATION</scope>
</reference>
<evidence type="ECO:0000313" key="3">
    <source>
        <dbReference type="Proteomes" id="UP000271162"/>
    </source>
</evidence>
<dbReference type="EMBL" id="UYSL01025785">
    <property type="protein sequence ID" value="VDL84745.1"/>
    <property type="molecule type" value="Genomic_DNA"/>
</dbReference>
<feature type="transmembrane region" description="Helical" evidence="1">
    <location>
        <begin position="12"/>
        <end position="32"/>
    </location>
</feature>
<reference evidence="2 3" key="2">
    <citation type="submission" date="2018-11" db="EMBL/GenBank/DDBJ databases">
        <authorList>
            <consortium name="Pathogen Informatics"/>
        </authorList>
    </citation>
    <scope>NUCLEOTIDE SEQUENCE [LARGE SCALE GENOMIC DNA]</scope>
</reference>
<keyword evidence="1" id="KW-1133">Transmembrane helix</keyword>
<protein>
    <submittedName>
        <fullName evidence="4">Polysaccharide biosynthesis protein</fullName>
    </submittedName>
</protein>
<proteinExistence type="predicted"/>
<dbReference type="Proteomes" id="UP000271162">
    <property type="component" value="Unassembled WGS sequence"/>
</dbReference>
<sequence length="127" mass="14320">MWEPTLIAQTANTVIATLASLVLNGYVTYRILTNHNNLTNYQNLLVGQAALYIFGSVICLVANERMNLQMEYMVGYPFVTLNYAAEVSIKCLLDDTQIAQECLLMIFNVHRVLIFLRQAVTVLFGLL</sequence>
<dbReference type="OMA" id="NIHRVLM"/>
<organism evidence="4">
    <name type="scientific">Nippostrongylus brasiliensis</name>
    <name type="common">Rat hookworm</name>
    <dbReference type="NCBI Taxonomy" id="27835"/>
    <lineage>
        <taxon>Eukaryota</taxon>
        <taxon>Metazoa</taxon>
        <taxon>Ecdysozoa</taxon>
        <taxon>Nematoda</taxon>
        <taxon>Chromadorea</taxon>
        <taxon>Rhabditida</taxon>
        <taxon>Rhabditina</taxon>
        <taxon>Rhabditomorpha</taxon>
        <taxon>Strongyloidea</taxon>
        <taxon>Heligmosomidae</taxon>
        <taxon>Nippostrongylus</taxon>
    </lineage>
</organism>
<feature type="transmembrane region" description="Helical" evidence="1">
    <location>
        <begin position="44"/>
        <end position="63"/>
    </location>
</feature>
<evidence type="ECO:0000313" key="2">
    <source>
        <dbReference type="EMBL" id="VDL84745.1"/>
    </source>
</evidence>
<accession>A0A0N4YUT3</accession>
<gene>
    <name evidence="2" type="ORF">NBR_LOCUS21007</name>
</gene>
<dbReference type="WBParaSite" id="NBR_0002100501-mRNA-1">
    <property type="protein sequence ID" value="NBR_0002100501-mRNA-1"/>
    <property type="gene ID" value="NBR_0002100501"/>
</dbReference>
<keyword evidence="1" id="KW-0472">Membrane</keyword>
<keyword evidence="1" id="KW-0812">Transmembrane</keyword>